<feature type="binding site" evidence="5">
    <location>
        <position position="625"/>
    </location>
    <ligand>
        <name>substrate</name>
    </ligand>
</feature>
<comment type="caution">
    <text evidence="10">The sequence shown here is derived from an EMBL/GenBank/DDBJ whole genome shotgun (WGS) entry which is preliminary data.</text>
</comment>
<dbReference type="GO" id="GO:0070006">
    <property type="term" value="F:metalloaminopeptidase activity"/>
    <property type="evidence" value="ECO:0007669"/>
    <property type="project" value="UniProtKB-UniRule"/>
</dbReference>
<dbReference type="Gene3D" id="3.90.230.10">
    <property type="entry name" value="Creatinase/methionine aminopeptidase superfamily"/>
    <property type="match status" value="1"/>
</dbReference>
<accession>A0A2A9M318</accession>
<feature type="binding site" evidence="5">
    <location>
        <position position="541"/>
    </location>
    <ligand>
        <name>a divalent metal cation</name>
        <dbReference type="ChEBI" id="CHEBI:60240"/>
        <label>1</label>
    </ligand>
</feature>
<dbReference type="InterPro" id="IPR000994">
    <property type="entry name" value="Pept_M24"/>
</dbReference>
<feature type="coiled-coil region" evidence="7">
    <location>
        <begin position="395"/>
        <end position="422"/>
    </location>
</feature>
<feature type="binding site" evidence="5">
    <location>
        <position position="681"/>
    </location>
    <ligand>
        <name>a divalent metal cation</name>
        <dbReference type="ChEBI" id="CHEBI:60240"/>
        <label>1</label>
    </ligand>
</feature>
<evidence type="ECO:0000256" key="6">
    <source>
        <dbReference type="RuleBase" id="RU003653"/>
    </source>
</evidence>
<feature type="region of interest" description="Disordered" evidence="8">
    <location>
        <begin position="358"/>
        <end position="392"/>
    </location>
</feature>
<sequence length="712" mass="75446">MKHKLDDASAAEEAEEAPGSRRRRKRGGRPFWALGTCRRATLIPPACVASSTPGSATSPATHGETIPPRVRGAAFSLRATRGHPAKKEAVRGPDCGLVRPRGGRLSCSFFVASLLSVFLVFSRRASRSEALSLRAGTGAGGTRRWLSPHSLPSPFLSAFSWAPSALPALPLSANALGGGGTSARVVASIPPSQRLRDGFGRTESREPCPAFSRACGGLSRAGVSSLPQGSSASSRGAHHQSADFTPPRPLRLLQRPSPSASSGGARRRCEAQHPRFDLRCSQTGCRGCGGPHWAFLASQAVTSASGSRFTCSSRWQSASSPSSPTFRTLSAWLRAPCGAARPASAFAVSSVSSAAAEPIGRPARPSSPEAPLRPVGPGTVSGPLPVPAGVPKPFYAETDLERANAKREAAQSEETRVRRREEDLMRARLARFGPVAERELEWVKPPAEIEGVRRACEVAAEVLQVAVDFVKDFGAGTPEAPLTTDAIDRVVHEATIARGAYPSPLRYSDFPKSVCTSTNEIVCHGIPDDRPLQRGSICSIDVSCFVDGFHGDCARTVAIGGAGALSQALRRLLVTAREATLEGIRACAPGRKLSVIGEAIDAFLTRRGCRTIPVFCGHGIGRNFHEEPFVLHAANEMPGRMLPGMCFTIEPVVCVGGTDFTTWPDKWTIATTDGQPTAQFEHTVLITDTGVEILTGCPDGDKDMEELAKDVH</sequence>
<dbReference type="EMBL" id="NWUJ01000011">
    <property type="protein sequence ID" value="PFH32329.1"/>
    <property type="molecule type" value="Genomic_DNA"/>
</dbReference>
<dbReference type="GeneID" id="40306708"/>
<feature type="binding site" evidence="5">
    <location>
        <position position="552"/>
    </location>
    <ligand>
        <name>a divalent metal cation</name>
        <dbReference type="ChEBI" id="CHEBI:60240"/>
        <label>1</label>
    </ligand>
</feature>
<dbReference type="CDD" id="cd01086">
    <property type="entry name" value="MetAP1"/>
    <property type="match status" value="1"/>
</dbReference>
<feature type="compositionally biased region" description="Low complexity" evidence="8">
    <location>
        <begin position="250"/>
        <end position="264"/>
    </location>
</feature>
<evidence type="ECO:0000256" key="5">
    <source>
        <dbReference type="HAMAP-Rule" id="MF_03174"/>
    </source>
</evidence>
<comment type="similarity">
    <text evidence="5">Belongs to the peptidase M24A family. Methionine aminopeptidase type 1 subfamily.</text>
</comment>
<dbReference type="NCBIfam" id="TIGR00500">
    <property type="entry name" value="met_pdase_I"/>
    <property type="match status" value="1"/>
</dbReference>
<dbReference type="SUPFAM" id="SSF55920">
    <property type="entry name" value="Creatinase/aminopeptidase"/>
    <property type="match status" value="1"/>
</dbReference>
<evidence type="ECO:0000256" key="7">
    <source>
        <dbReference type="SAM" id="Coils"/>
    </source>
</evidence>
<dbReference type="PANTHER" id="PTHR43330">
    <property type="entry name" value="METHIONINE AMINOPEPTIDASE"/>
    <property type="match status" value="1"/>
</dbReference>
<evidence type="ECO:0000256" key="4">
    <source>
        <dbReference type="ARBA" id="ARBA00022801"/>
    </source>
</evidence>
<dbReference type="InterPro" id="IPR036005">
    <property type="entry name" value="Creatinase/aminopeptidase-like"/>
</dbReference>
<dbReference type="GO" id="GO:0006508">
    <property type="term" value="P:proteolysis"/>
    <property type="evidence" value="ECO:0007669"/>
    <property type="project" value="UniProtKB-KW"/>
</dbReference>
<dbReference type="PRINTS" id="PR00599">
    <property type="entry name" value="MAPEPTIDASE"/>
</dbReference>
<reference evidence="10 11" key="1">
    <citation type="submission" date="2017-09" db="EMBL/GenBank/DDBJ databases">
        <title>Genome sequencing of Besnoitia besnoiti strain Bb-Ger1.</title>
        <authorList>
            <person name="Schares G."/>
            <person name="Venepally P."/>
            <person name="Lorenzi H.A."/>
        </authorList>
    </citation>
    <scope>NUCLEOTIDE SEQUENCE [LARGE SCALE GENOMIC DNA]</scope>
    <source>
        <strain evidence="10 11">Bb-Ger1</strain>
    </source>
</reference>
<dbReference type="Proteomes" id="UP000224006">
    <property type="component" value="Chromosome X"/>
</dbReference>
<dbReference type="AlphaFoldDB" id="A0A2A9M318"/>
<dbReference type="GO" id="GO:0004239">
    <property type="term" value="F:initiator methionyl aminopeptidase activity"/>
    <property type="evidence" value="ECO:0007669"/>
    <property type="project" value="UniProtKB-UniRule"/>
</dbReference>
<dbReference type="VEuPathDB" id="ToxoDB:BESB_016470"/>
<evidence type="ECO:0000256" key="2">
    <source>
        <dbReference type="ARBA" id="ARBA00022670"/>
    </source>
</evidence>
<comment type="catalytic activity">
    <reaction evidence="5 6">
        <text>Release of N-terminal amino acids, preferentially methionine, from peptides and arylamides.</text>
        <dbReference type="EC" id="3.4.11.18"/>
    </reaction>
</comment>
<comment type="function">
    <text evidence="6">Cotranslationally removes the N-terminal methionine from nascent proteins. The N-terminal methionine is often cleaved when the second residue in the primary sequence is small and uncharged (Met-Ala-, Cys, Gly, Pro, Ser, Thr, or Val).</text>
</comment>
<keyword evidence="11" id="KW-1185">Reference proteome</keyword>
<feature type="binding site" evidence="5">
    <location>
        <position position="552"/>
    </location>
    <ligand>
        <name>a divalent metal cation</name>
        <dbReference type="ChEBI" id="CHEBI:60240"/>
        <label>2</label>
        <note>catalytic</note>
    </ligand>
</feature>
<feature type="binding site" evidence="5">
    <location>
        <position position="650"/>
    </location>
    <ligand>
        <name>a divalent metal cation</name>
        <dbReference type="ChEBI" id="CHEBI:60240"/>
        <label>2</label>
        <note>catalytic</note>
    </ligand>
</feature>
<evidence type="ECO:0000313" key="11">
    <source>
        <dbReference type="Proteomes" id="UP000224006"/>
    </source>
</evidence>
<evidence type="ECO:0000313" key="10">
    <source>
        <dbReference type="EMBL" id="PFH32329.1"/>
    </source>
</evidence>
<dbReference type="EC" id="3.4.11.18" evidence="6"/>
<feature type="domain" description="Peptidase M24" evidence="9">
    <location>
        <begin position="451"/>
        <end position="688"/>
    </location>
</feature>
<feature type="region of interest" description="Disordered" evidence="8">
    <location>
        <begin position="1"/>
        <end position="28"/>
    </location>
</feature>
<feature type="region of interest" description="Disordered" evidence="8">
    <location>
        <begin position="225"/>
        <end position="268"/>
    </location>
</feature>
<dbReference type="GO" id="GO:0046872">
    <property type="term" value="F:metal ion binding"/>
    <property type="evidence" value="ECO:0007669"/>
    <property type="project" value="UniProtKB-UniRule"/>
</dbReference>
<dbReference type="InterPro" id="IPR001714">
    <property type="entry name" value="Pept_M24_MAP"/>
</dbReference>
<evidence type="ECO:0000259" key="9">
    <source>
        <dbReference type="Pfam" id="PF00557"/>
    </source>
</evidence>
<dbReference type="STRING" id="94643.A0A2A9M318"/>
<feature type="binding site" evidence="5">
    <location>
        <position position="681"/>
    </location>
    <ligand>
        <name>a divalent metal cation</name>
        <dbReference type="ChEBI" id="CHEBI:60240"/>
        <label>2</label>
        <note>catalytic</note>
    </ligand>
</feature>
<evidence type="ECO:0000256" key="3">
    <source>
        <dbReference type="ARBA" id="ARBA00022723"/>
    </source>
</evidence>
<feature type="binding site" evidence="5">
    <location>
        <position position="524"/>
    </location>
    <ligand>
        <name>substrate</name>
    </ligand>
</feature>
<feature type="compositionally biased region" description="Basic and acidic residues" evidence="8">
    <location>
        <begin position="194"/>
        <end position="204"/>
    </location>
</feature>
<keyword evidence="1 5" id="KW-0031">Aminopeptidase</keyword>
<feature type="binding site" evidence="5">
    <location>
        <position position="618"/>
    </location>
    <ligand>
        <name>a divalent metal cation</name>
        <dbReference type="ChEBI" id="CHEBI:60240"/>
        <label>2</label>
        <note>catalytic</note>
    </ligand>
</feature>
<dbReference type="PANTHER" id="PTHR43330:SF8">
    <property type="entry name" value="METHIONINE AMINOPEPTIDASE 1D, MITOCHONDRIAL"/>
    <property type="match status" value="1"/>
</dbReference>
<dbReference type="InterPro" id="IPR002467">
    <property type="entry name" value="Pept_M24A_MAP1"/>
</dbReference>
<keyword evidence="3 5" id="KW-0479">Metal-binding</keyword>
<gene>
    <name evidence="10" type="ORF">BESB_016470</name>
</gene>
<dbReference type="OrthoDB" id="3209743at2759"/>
<name>A0A2A9M318_BESBE</name>
<proteinExistence type="inferred from homology"/>
<keyword evidence="4 5" id="KW-0378">Hydrolase</keyword>
<evidence type="ECO:0000256" key="1">
    <source>
        <dbReference type="ARBA" id="ARBA00022438"/>
    </source>
</evidence>
<protein>
    <recommendedName>
        <fullName evidence="6">Methionine aminopeptidase</fullName>
        <ecNumber evidence="6">3.4.11.18</ecNumber>
    </recommendedName>
</protein>
<dbReference type="HAMAP" id="MF_01974">
    <property type="entry name" value="MetAP_1"/>
    <property type="match status" value="1"/>
</dbReference>
<feature type="region of interest" description="Disordered" evidence="8">
    <location>
        <begin position="180"/>
        <end position="204"/>
    </location>
</feature>
<evidence type="ECO:0000256" key="8">
    <source>
        <dbReference type="SAM" id="MobiDB-lite"/>
    </source>
</evidence>
<keyword evidence="7" id="KW-0175">Coiled coil</keyword>
<dbReference type="KEGG" id="bbes:BESB_016470"/>
<keyword evidence="2 5" id="KW-0645">Protease</keyword>
<feature type="compositionally biased region" description="Polar residues" evidence="8">
    <location>
        <begin position="225"/>
        <end position="234"/>
    </location>
</feature>
<comment type="cofactor">
    <cofactor evidence="5">
        <name>Co(2+)</name>
        <dbReference type="ChEBI" id="CHEBI:48828"/>
    </cofactor>
    <cofactor evidence="5">
        <name>Zn(2+)</name>
        <dbReference type="ChEBI" id="CHEBI:29105"/>
    </cofactor>
    <cofactor evidence="5">
        <name>Mn(2+)</name>
        <dbReference type="ChEBI" id="CHEBI:29035"/>
    </cofactor>
    <cofactor evidence="5">
        <name>Fe(2+)</name>
        <dbReference type="ChEBI" id="CHEBI:29033"/>
    </cofactor>
    <text evidence="5">Binds 2 divalent metal cations per subunit. Has a high-affinity and a low affinity metal-binding site. The true nature of the physiological cofactor is under debate. The enzyme is active with cobalt, zinc, manganese or divalent iron ions. Most likely, methionine aminopeptidases function as mononuclear Fe(2+)-metalloproteases under physiological conditions, and the catalytically relevant metal-binding site has been assigned to the histidine-containing high-affinity site.</text>
</comment>
<organism evidence="10 11">
    <name type="scientific">Besnoitia besnoiti</name>
    <name type="common">Apicomplexan protozoan</name>
    <dbReference type="NCBI Taxonomy" id="94643"/>
    <lineage>
        <taxon>Eukaryota</taxon>
        <taxon>Sar</taxon>
        <taxon>Alveolata</taxon>
        <taxon>Apicomplexa</taxon>
        <taxon>Conoidasida</taxon>
        <taxon>Coccidia</taxon>
        <taxon>Eucoccidiorida</taxon>
        <taxon>Eimeriorina</taxon>
        <taxon>Sarcocystidae</taxon>
        <taxon>Besnoitia</taxon>
    </lineage>
</organism>
<dbReference type="Pfam" id="PF00557">
    <property type="entry name" value="Peptidase_M24"/>
    <property type="match status" value="1"/>
</dbReference>
<dbReference type="RefSeq" id="XP_029216338.1">
    <property type="nucleotide sequence ID" value="XM_029360362.1"/>
</dbReference>